<dbReference type="AlphaFoldDB" id="A0A8S0W2K6"/>
<evidence type="ECO:0000256" key="1">
    <source>
        <dbReference type="SAM" id="MobiDB-lite"/>
    </source>
</evidence>
<feature type="compositionally biased region" description="Low complexity" evidence="1">
    <location>
        <begin position="21"/>
        <end position="52"/>
    </location>
</feature>
<feature type="compositionally biased region" description="Polar residues" evidence="1">
    <location>
        <begin position="728"/>
        <end position="768"/>
    </location>
</feature>
<feature type="compositionally biased region" description="Gly residues" evidence="1">
    <location>
        <begin position="883"/>
        <end position="895"/>
    </location>
</feature>
<feature type="compositionally biased region" description="Low complexity" evidence="1">
    <location>
        <begin position="791"/>
        <end position="801"/>
    </location>
</feature>
<protein>
    <submittedName>
        <fullName evidence="2">Uncharacterized protein</fullName>
    </submittedName>
</protein>
<dbReference type="OrthoDB" id="3268641at2759"/>
<reference evidence="2 3" key="1">
    <citation type="submission" date="2020-01" db="EMBL/GenBank/DDBJ databases">
        <authorList>
            <person name="Gupta K D."/>
        </authorList>
    </citation>
    <scope>NUCLEOTIDE SEQUENCE [LARGE SCALE GENOMIC DNA]</scope>
</reference>
<comment type="caution">
    <text evidence="2">The sequence shown here is derived from an EMBL/GenBank/DDBJ whole genome shotgun (WGS) entry which is preliminary data.</text>
</comment>
<dbReference type="EMBL" id="CACVBS010000028">
    <property type="protein sequence ID" value="CAA7259844.1"/>
    <property type="molecule type" value="Genomic_DNA"/>
</dbReference>
<feature type="region of interest" description="Disordered" evidence="1">
    <location>
        <begin position="447"/>
        <end position="481"/>
    </location>
</feature>
<feature type="region of interest" description="Disordered" evidence="1">
    <location>
        <begin position="501"/>
        <end position="621"/>
    </location>
</feature>
<feature type="compositionally biased region" description="Polar residues" evidence="1">
    <location>
        <begin position="507"/>
        <end position="525"/>
    </location>
</feature>
<feature type="compositionally biased region" description="Pro residues" evidence="1">
    <location>
        <begin position="114"/>
        <end position="129"/>
    </location>
</feature>
<keyword evidence="3" id="KW-1185">Reference proteome</keyword>
<proteinExistence type="predicted"/>
<feature type="compositionally biased region" description="Basic and acidic residues" evidence="1">
    <location>
        <begin position="57"/>
        <end position="71"/>
    </location>
</feature>
<evidence type="ECO:0000313" key="3">
    <source>
        <dbReference type="Proteomes" id="UP000467700"/>
    </source>
</evidence>
<feature type="compositionally biased region" description="Polar residues" evidence="1">
    <location>
        <begin position="611"/>
        <end position="621"/>
    </location>
</feature>
<feature type="compositionally biased region" description="Polar residues" evidence="1">
    <location>
        <begin position="827"/>
        <end position="848"/>
    </location>
</feature>
<organism evidence="2 3">
    <name type="scientific">Cyclocybe aegerita</name>
    <name type="common">Black poplar mushroom</name>
    <name type="synonym">Agrocybe aegerita</name>
    <dbReference type="NCBI Taxonomy" id="1973307"/>
    <lineage>
        <taxon>Eukaryota</taxon>
        <taxon>Fungi</taxon>
        <taxon>Dikarya</taxon>
        <taxon>Basidiomycota</taxon>
        <taxon>Agaricomycotina</taxon>
        <taxon>Agaricomycetes</taxon>
        <taxon>Agaricomycetidae</taxon>
        <taxon>Agaricales</taxon>
        <taxon>Agaricineae</taxon>
        <taxon>Bolbitiaceae</taxon>
        <taxon>Cyclocybe</taxon>
    </lineage>
</organism>
<evidence type="ECO:0000313" key="2">
    <source>
        <dbReference type="EMBL" id="CAA7259844.1"/>
    </source>
</evidence>
<feature type="region of interest" description="Disordered" evidence="1">
    <location>
        <begin position="691"/>
        <end position="903"/>
    </location>
</feature>
<sequence>MRRFAKVFTAKKRDDKHVAAHTHSVASTASTPQPSIASDPAHSSASSSGSASVQTPDDDHHDHLGRADTKRSWKSWLAGKRTVSNTKQAPLPTQVRIEAPPVPDWHSHHLPSPFLHPAPPKPPPHPVPPDDSDEDESDHDHSEAHSFSPPTSPAVPIHPPTPGRARDNLRLLTTNALTPPPPVSPFIQYTNGPVFPRSTNRSSLLPRQPSTRVNLLKKQLLSSLDTAVPSSPNMAAIMPFASRPSPSPAQPLPSSFPDIARPTSTIKIFSSSSGVRAWVARPCFEERNLIYLANQAGGIDVRPISSLFAIAALEYSEHLDVMADPDFLSSPAPPENGVFDAWSPTEPTIPATESHARTLEAAPTSAPAHSRNSYTSVPSPLRNEHTPSSPKETTPAAKPVRRSSVKRVVRFAEDDSDDGDDGVPLHIVRMKKMREQKAKFLRQEQLKRAKEEEEERRRKEQEALEVERKRVAAEKEKREKEKALYAEAVTAARMRAETTRAGGIPSLNATTSANLLGPSPSFTSLRDSERNRPPDSRRYSARSPHDSLPVPALPRREASDPVSPSSYFHYPSDSSPTSSRPPSIGHSPVSPHSRPPSTYSAHTSSSEDVRQQSGSRRNSTTAAVAAGAIGMGVGGMNGGMGMGIGMGVPSMYGLPPMIMSYPTWTGSNPNLQYVPPVPAFPDFVQDMPLLPPTAPFMKQPYERRSSRNSSPGPSLSPSSRRGSFNSSTERVNAMSGSPASMSRNSSGQRLSVSASPRKSDPTPTSSRPTHSRRGSGDSRGSYTHHSAVPTSHSQHASNSSSRPPPPTTSRSQPVISRGRPPLPHPVKSSTMPLPQPKSVSPGSSQFLQAPSPWTALPSQTGRVPTAVPVSPYSHNLNSPPRSGGDGGSGATGGSSGRRQTVIS</sequence>
<accession>A0A8S0W2K6</accession>
<feature type="compositionally biased region" description="Low complexity" evidence="1">
    <location>
        <begin position="707"/>
        <end position="727"/>
    </location>
</feature>
<feature type="compositionally biased region" description="Low complexity" evidence="1">
    <location>
        <begin position="571"/>
        <end position="597"/>
    </location>
</feature>
<feature type="compositionally biased region" description="Pro residues" evidence="1">
    <location>
        <begin position="150"/>
        <end position="162"/>
    </location>
</feature>
<feature type="compositionally biased region" description="Basic residues" evidence="1">
    <location>
        <begin position="399"/>
        <end position="409"/>
    </location>
</feature>
<name>A0A8S0W2K6_CYCAE</name>
<feature type="compositionally biased region" description="Basic and acidic residues" evidence="1">
    <location>
        <begin position="526"/>
        <end position="538"/>
    </location>
</feature>
<gene>
    <name evidence="2" type="ORF">AAE3_LOCUS2130</name>
</gene>
<feature type="region of interest" description="Disordered" evidence="1">
    <location>
        <begin position="1"/>
        <end position="166"/>
    </location>
</feature>
<feature type="region of interest" description="Disordered" evidence="1">
    <location>
        <begin position="354"/>
        <end position="423"/>
    </location>
</feature>
<dbReference type="Proteomes" id="UP000467700">
    <property type="component" value="Unassembled WGS sequence"/>
</dbReference>